<organism evidence="5 6">
    <name type="scientific">Rhizobium rhododendri</name>
    <dbReference type="NCBI Taxonomy" id="2506430"/>
    <lineage>
        <taxon>Bacteria</taxon>
        <taxon>Pseudomonadati</taxon>
        <taxon>Pseudomonadota</taxon>
        <taxon>Alphaproteobacteria</taxon>
        <taxon>Hyphomicrobiales</taxon>
        <taxon>Rhizobiaceae</taxon>
        <taxon>Rhizobium/Agrobacterium group</taxon>
        <taxon>Rhizobium</taxon>
    </lineage>
</organism>
<protein>
    <submittedName>
        <fullName evidence="5">Tyrosine-type recombinase/integrase</fullName>
    </submittedName>
</protein>
<dbReference type="Gene3D" id="1.10.443.10">
    <property type="entry name" value="Intergrase catalytic core"/>
    <property type="match status" value="1"/>
</dbReference>
<dbReference type="EMBL" id="CP117269">
    <property type="protein sequence ID" value="WFS26383.1"/>
    <property type="molecule type" value="Genomic_DNA"/>
</dbReference>
<dbReference type="RefSeq" id="WP_142832589.1">
    <property type="nucleotide sequence ID" value="NZ_CP117269.1"/>
</dbReference>
<dbReference type="Proteomes" id="UP000318939">
    <property type="component" value="Plasmid pTi6.2"/>
</dbReference>
<dbReference type="PANTHER" id="PTHR30349:SF90">
    <property type="entry name" value="TYROSINE RECOMBINASE XERD"/>
    <property type="match status" value="1"/>
</dbReference>
<sequence>MKPIILQPGPQAWLSSSTLSSYQDRYVARLREDRYAHNVIRVYLASVAHFARWLGEQGIGLSSLSAAVLDRFLNDHLPICSCPEPVRRTRYELRTAIRHLLRLLEAEGAIWPDDEQDGLSKELATFDAYMRDVAGLAETTRRQRGLIVGRFLAQTFGAGSVDITKIDTGAMRRFVLGEGRDWGAGAVRVAGSSIGGYLKYRQMCGDKVSKLLPAIPRAAHWRLASLPETLSPAQIDALLASFDANLPSGRRAYAMVRCVTDLGLRCAEVVKLRIEDIDWRNGTVRIARSKTHFMDCLPLPRATGEAIAEYLRHERPETVSRAIFVRHVAPYDRPVQTGVAKRAVIAAFRRCGWDRCDPHVLRHSVASRLLREGTPMKHIADILRHRSLTHQRSTPRSISSGCRLSLFPGQGGRDGDEDNNDGTCRSLPGGTLSARLQRQRPRRSAAEVLCRFRRRAELRHTDQRPCHPLGKGPVADQSPLHLGWTAGSCEAVCSIHDAPGSRDRVSNSADIPQVAAEVDAPYLYR</sequence>
<reference evidence="5" key="1">
    <citation type="journal article" date="2019" name="Phytopathology">
        <title>A Novel Group of Rhizobium tumorigenes-Like Agrobacteria Associated with Crown Gall Disease of Rhododendron and Blueberry.</title>
        <authorList>
            <person name="Kuzmanovic N."/>
            <person name="Behrens P."/>
            <person name="Idczak E."/>
            <person name="Wagner S."/>
            <person name="Gotz M."/>
            <person name="Sproer C."/>
            <person name="Bunk B."/>
            <person name="Overmann J."/>
            <person name="Smalla K."/>
        </authorList>
    </citation>
    <scope>NUCLEOTIDE SEQUENCE</scope>
    <source>
        <strain evidence="5">Rho-6.2</strain>
    </source>
</reference>
<keyword evidence="2" id="KW-0233">DNA recombination</keyword>
<evidence type="ECO:0000313" key="6">
    <source>
        <dbReference type="Proteomes" id="UP000318939"/>
    </source>
</evidence>
<dbReference type="Pfam" id="PF00589">
    <property type="entry name" value="Phage_integrase"/>
    <property type="match status" value="1"/>
</dbReference>
<dbReference type="PANTHER" id="PTHR30349">
    <property type="entry name" value="PHAGE INTEGRASE-RELATED"/>
    <property type="match status" value="1"/>
</dbReference>
<reference evidence="5" key="2">
    <citation type="journal article" date="2023" name="MicrobiologyOpen">
        <title>Genomics of the tumorigenes clade of the family Rhizobiaceae and description of Rhizobium rhododendri sp. nov.</title>
        <authorList>
            <person name="Kuzmanovic N."/>
            <person name="diCenzo G.C."/>
            <person name="Bunk B."/>
            <person name="Sproeer C."/>
            <person name="Fruehling A."/>
            <person name="Neumann-Schaal M."/>
            <person name="Overmann J."/>
            <person name="Smalla K."/>
        </authorList>
    </citation>
    <scope>NUCLEOTIDE SEQUENCE</scope>
    <source>
        <strain evidence="5">Rho-6.2</strain>
        <plasmid evidence="5">pTi6.2</plasmid>
    </source>
</reference>
<keyword evidence="5" id="KW-0614">Plasmid</keyword>
<keyword evidence="1" id="KW-0229">DNA integration</keyword>
<feature type="region of interest" description="Disordered" evidence="3">
    <location>
        <begin position="389"/>
        <end position="438"/>
    </location>
</feature>
<dbReference type="InterPro" id="IPR002104">
    <property type="entry name" value="Integrase_catalytic"/>
</dbReference>
<dbReference type="InterPro" id="IPR011010">
    <property type="entry name" value="DNA_brk_join_enz"/>
</dbReference>
<name>A0ABY8IRK9_9HYPH</name>
<proteinExistence type="predicted"/>
<evidence type="ECO:0000256" key="2">
    <source>
        <dbReference type="ARBA" id="ARBA00023172"/>
    </source>
</evidence>
<feature type="domain" description="Tyr recombinase" evidence="4">
    <location>
        <begin position="225"/>
        <end position="407"/>
    </location>
</feature>
<dbReference type="InterPro" id="IPR013762">
    <property type="entry name" value="Integrase-like_cat_sf"/>
</dbReference>
<accession>A0ABY8IRK9</accession>
<feature type="compositionally biased region" description="Polar residues" evidence="3">
    <location>
        <begin position="390"/>
        <end position="402"/>
    </location>
</feature>
<dbReference type="InterPro" id="IPR050090">
    <property type="entry name" value="Tyrosine_recombinase_XerCD"/>
</dbReference>
<evidence type="ECO:0000256" key="3">
    <source>
        <dbReference type="SAM" id="MobiDB-lite"/>
    </source>
</evidence>
<keyword evidence="6" id="KW-1185">Reference proteome</keyword>
<dbReference type="PROSITE" id="PS51898">
    <property type="entry name" value="TYR_RECOMBINASE"/>
    <property type="match status" value="1"/>
</dbReference>
<evidence type="ECO:0000256" key="1">
    <source>
        <dbReference type="ARBA" id="ARBA00022908"/>
    </source>
</evidence>
<evidence type="ECO:0000259" key="4">
    <source>
        <dbReference type="PROSITE" id="PS51898"/>
    </source>
</evidence>
<gene>
    <name evidence="5" type="ORF">PR018_25580</name>
</gene>
<geneLocation type="plasmid" evidence="5 6">
    <name>pTi6.2</name>
</geneLocation>
<evidence type="ECO:0000313" key="5">
    <source>
        <dbReference type="EMBL" id="WFS26383.1"/>
    </source>
</evidence>
<dbReference type="SUPFAM" id="SSF56349">
    <property type="entry name" value="DNA breaking-rejoining enzymes"/>
    <property type="match status" value="1"/>
</dbReference>